<name>A0A382BKI1_9ZZZZ</name>
<reference evidence="1" key="1">
    <citation type="submission" date="2018-05" db="EMBL/GenBank/DDBJ databases">
        <authorList>
            <person name="Lanie J.A."/>
            <person name="Ng W.-L."/>
            <person name="Kazmierczak K.M."/>
            <person name="Andrzejewski T.M."/>
            <person name="Davidsen T.M."/>
            <person name="Wayne K.J."/>
            <person name="Tettelin H."/>
            <person name="Glass J.I."/>
            <person name="Rusch D."/>
            <person name="Podicherti R."/>
            <person name="Tsui H.-C.T."/>
            <person name="Winkler M.E."/>
        </authorList>
    </citation>
    <scope>NUCLEOTIDE SEQUENCE</scope>
</reference>
<organism evidence="1">
    <name type="scientific">marine metagenome</name>
    <dbReference type="NCBI Taxonomy" id="408172"/>
    <lineage>
        <taxon>unclassified sequences</taxon>
        <taxon>metagenomes</taxon>
        <taxon>ecological metagenomes</taxon>
    </lineage>
</organism>
<gene>
    <name evidence="1" type="ORF">METZ01_LOCUS166973</name>
</gene>
<proteinExistence type="predicted"/>
<dbReference type="AlphaFoldDB" id="A0A382BKI1"/>
<evidence type="ECO:0000313" key="1">
    <source>
        <dbReference type="EMBL" id="SVB14119.1"/>
    </source>
</evidence>
<dbReference type="EMBL" id="UINC01030172">
    <property type="protein sequence ID" value="SVB14119.1"/>
    <property type="molecule type" value="Genomic_DNA"/>
</dbReference>
<accession>A0A382BKI1</accession>
<dbReference type="SUPFAM" id="SSF48452">
    <property type="entry name" value="TPR-like"/>
    <property type="match status" value="1"/>
</dbReference>
<sequence length="293" mass="33138">MPKTINILIIFSLVSVYCQTNSADVFFLDMGVAIEPKNGSEKLSSLIKQTVNTNNKKIVTSKTDRSIYMATSSEMFSTLDKINDQVYAIEEYFKSKLVALEIENSRLRNQVVSLNQKLNSEIINLSDKNIVDSKPITEVPMPIESNPISIDIIETDSPSDRVENIIDEPPAGFNKAIYTSGVIAYNNENYDQCIKYFKALSLKETNKRTSGNILLWLAESYEQIGRYKQALKSLTQLSKLGLDKYSDLVLIKQGIIYRNIGMNREAQELFITLVNIYPDSKYASLAKEEINNI</sequence>
<protein>
    <submittedName>
        <fullName evidence="1">Uncharacterized protein</fullName>
    </submittedName>
</protein>
<dbReference type="InterPro" id="IPR011990">
    <property type="entry name" value="TPR-like_helical_dom_sf"/>
</dbReference>
<dbReference type="Pfam" id="PF13174">
    <property type="entry name" value="TPR_6"/>
    <property type="match status" value="2"/>
</dbReference>
<dbReference type="Gene3D" id="1.25.40.10">
    <property type="entry name" value="Tetratricopeptide repeat domain"/>
    <property type="match status" value="1"/>
</dbReference>
<dbReference type="InterPro" id="IPR019734">
    <property type="entry name" value="TPR_rpt"/>
</dbReference>